<keyword evidence="2" id="KW-0808">Transferase</keyword>
<name>A0A8X8CCD9_POPTO</name>
<comment type="caution">
    <text evidence="3">The sequence shown here is derived from an EMBL/GenBank/DDBJ whole genome shotgun (WGS) entry which is preliminary data.</text>
</comment>
<accession>A0A8X8CCD9</accession>
<dbReference type="CDD" id="cd03784">
    <property type="entry name" value="GT1_Gtf-like"/>
    <property type="match status" value="2"/>
</dbReference>
<dbReference type="AlphaFoldDB" id="A0A8X8CCD9"/>
<evidence type="ECO:0000313" key="3">
    <source>
        <dbReference type="EMBL" id="KAG6749210.1"/>
    </source>
</evidence>
<protein>
    <submittedName>
        <fullName evidence="3">Uncharacterized protein</fullName>
    </submittedName>
</protein>
<evidence type="ECO:0000256" key="1">
    <source>
        <dbReference type="ARBA" id="ARBA00022676"/>
    </source>
</evidence>
<dbReference type="InterPro" id="IPR002213">
    <property type="entry name" value="UDP_glucos_trans"/>
</dbReference>
<dbReference type="PANTHER" id="PTHR48046:SF4">
    <property type="entry name" value="GLYCOSYLTRANSFERASE"/>
    <property type="match status" value="1"/>
</dbReference>
<keyword evidence="4" id="KW-1185">Reference proteome</keyword>
<gene>
    <name evidence="3" type="ORF">POTOM_046253</name>
</gene>
<dbReference type="EMBL" id="JAAWWB010000027">
    <property type="protein sequence ID" value="KAG6749210.1"/>
    <property type="molecule type" value="Genomic_DNA"/>
</dbReference>
<evidence type="ECO:0000313" key="4">
    <source>
        <dbReference type="Proteomes" id="UP000886885"/>
    </source>
</evidence>
<dbReference type="PANTHER" id="PTHR48046">
    <property type="entry name" value="UDP-GLYCOSYLTRANSFERASE 72E1"/>
    <property type="match status" value="1"/>
</dbReference>
<keyword evidence="1" id="KW-0328">Glycosyltransferase</keyword>
<dbReference type="Proteomes" id="UP000886885">
    <property type="component" value="Chromosome 14A"/>
</dbReference>
<proteinExistence type="predicted"/>
<evidence type="ECO:0000256" key="2">
    <source>
        <dbReference type="ARBA" id="ARBA00022679"/>
    </source>
</evidence>
<sequence>MAVVENETAKPHVAIMPSVGIGHITPLLEIAKRLVVLHDFHVSFIVIATNEASAGQGNLLQASTLPPGLDVVCLPTVDVFAVTTNGMPVAARLCAIVQEAIKSLKSVLVELGKIKAVVVDLFCTQAFDICSELSIPAYLFFTASIALLNFSLYLPTLDREVEGEFVDLPEPVKVPGCPPIRPEDLLDQVKNRKIDEYKWYLFHSSRFHLGAGIFLNSWEGLEPANFKAITEDPFFKQIHTPPVHPVGPLIKLEEPLTASDADCLAWLDKQPPNSVLFVSLGSGGTLTAEQLTELAWGLELSHQRFIFVVRMPANSSASAAFFNAGSDVNDPKTYLPTGFLERTQERGLVVPSWAAQYTFKQFDQFFDEVIAEHRSSKGKQEEKKDLVDVLLDIQKDGSSEIPLTMNNIKAVILVKTMISEIEATKPHVAVVSVPLMGHIIPLLEFSKRLVVDHDFHVSFLVITTKEASAAQDQLLQSPTFPPGLDVVYLPPIDVFSVTTDDMLMLTRLCVMVEESLKSLKSVLKELGELRAVVIDKFFTQAFDVCCELSIPAYLFYTSALVMLTFSLSLPTLDCEVEGEFVDLAEPLKVPGCPPFPIEDLFDPLKNRKIDEYKWLLFHCSRFHLAAGIFVNSWKELESVTYKAITEDPFFKQIPTPPVLPVGPLIKEEPPLTARDIEYLAWLDKQPSDSVLFVALGSGGTLTADQLTELAWGVELSHQRFIFVVRKPTNSSASAAVFTAGSDVDNPMTYLPEGFLERTQERGLVIGGSSHDALERMAKEWNAESNV</sequence>
<dbReference type="GO" id="GO:0008194">
    <property type="term" value="F:UDP-glycosyltransferase activity"/>
    <property type="evidence" value="ECO:0007669"/>
    <property type="project" value="InterPro"/>
</dbReference>
<dbReference type="OrthoDB" id="5835829at2759"/>
<organism evidence="3 4">
    <name type="scientific">Populus tomentosa</name>
    <name type="common">Chinese white poplar</name>
    <dbReference type="NCBI Taxonomy" id="118781"/>
    <lineage>
        <taxon>Eukaryota</taxon>
        <taxon>Viridiplantae</taxon>
        <taxon>Streptophyta</taxon>
        <taxon>Embryophyta</taxon>
        <taxon>Tracheophyta</taxon>
        <taxon>Spermatophyta</taxon>
        <taxon>Magnoliopsida</taxon>
        <taxon>eudicotyledons</taxon>
        <taxon>Gunneridae</taxon>
        <taxon>Pentapetalae</taxon>
        <taxon>rosids</taxon>
        <taxon>fabids</taxon>
        <taxon>Malpighiales</taxon>
        <taxon>Salicaceae</taxon>
        <taxon>Saliceae</taxon>
        <taxon>Populus</taxon>
    </lineage>
</organism>
<reference evidence="3" key="1">
    <citation type="journal article" date="2020" name="bioRxiv">
        <title>Hybrid origin of Populus tomentosa Carr. identified through genome sequencing and phylogenomic analysis.</title>
        <authorList>
            <person name="An X."/>
            <person name="Gao K."/>
            <person name="Chen Z."/>
            <person name="Li J."/>
            <person name="Yang X."/>
            <person name="Yang X."/>
            <person name="Zhou J."/>
            <person name="Guo T."/>
            <person name="Zhao T."/>
            <person name="Huang S."/>
            <person name="Miao D."/>
            <person name="Khan W.U."/>
            <person name="Rao P."/>
            <person name="Ye M."/>
            <person name="Lei B."/>
            <person name="Liao W."/>
            <person name="Wang J."/>
            <person name="Ji L."/>
            <person name="Li Y."/>
            <person name="Guo B."/>
            <person name="Mustafa N.S."/>
            <person name="Li S."/>
            <person name="Yun Q."/>
            <person name="Keller S.R."/>
            <person name="Mao J."/>
            <person name="Zhang R."/>
            <person name="Strauss S.H."/>
        </authorList>
    </citation>
    <scope>NUCLEOTIDE SEQUENCE</scope>
    <source>
        <strain evidence="3">GM15</strain>
        <tissue evidence="3">Leaf</tissue>
    </source>
</reference>